<gene>
    <name evidence="4" type="ORF">GCM10009765_81180</name>
</gene>
<keyword evidence="1" id="KW-0472">Membrane</keyword>
<dbReference type="PANTHER" id="PTHR33121:SF70">
    <property type="entry name" value="SIGNALING PROTEIN YKOW"/>
    <property type="match status" value="1"/>
</dbReference>
<evidence type="ECO:0000256" key="1">
    <source>
        <dbReference type="SAM" id="Phobius"/>
    </source>
</evidence>
<dbReference type="SMART" id="SM00267">
    <property type="entry name" value="GGDEF"/>
    <property type="match status" value="1"/>
</dbReference>
<dbReference type="SUPFAM" id="SSF141868">
    <property type="entry name" value="EAL domain-like"/>
    <property type="match status" value="1"/>
</dbReference>
<dbReference type="Gene3D" id="3.30.70.270">
    <property type="match status" value="1"/>
</dbReference>
<dbReference type="PROSITE" id="PS50887">
    <property type="entry name" value="GGDEF"/>
    <property type="match status" value="1"/>
</dbReference>
<evidence type="ECO:0000259" key="2">
    <source>
        <dbReference type="PROSITE" id="PS50883"/>
    </source>
</evidence>
<keyword evidence="1" id="KW-0812">Transmembrane</keyword>
<feature type="transmembrane region" description="Helical" evidence="1">
    <location>
        <begin position="56"/>
        <end position="80"/>
    </location>
</feature>
<dbReference type="SUPFAM" id="SSF55073">
    <property type="entry name" value="Nucleotide cyclase"/>
    <property type="match status" value="1"/>
</dbReference>
<protein>
    <recommendedName>
        <fullName evidence="6">EAL domain-containing protein</fullName>
    </recommendedName>
</protein>
<dbReference type="InterPro" id="IPR043128">
    <property type="entry name" value="Rev_trsase/Diguanyl_cyclase"/>
</dbReference>
<dbReference type="InterPro" id="IPR029787">
    <property type="entry name" value="Nucleotide_cyclase"/>
</dbReference>
<dbReference type="InterPro" id="IPR035919">
    <property type="entry name" value="EAL_sf"/>
</dbReference>
<organism evidence="4 5">
    <name type="scientific">Fodinicola feengrottensis</name>
    <dbReference type="NCBI Taxonomy" id="435914"/>
    <lineage>
        <taxon>Bacteria</taxon>
        <taxon>Bacillati</taxon>
        <taxon>Actinomycetota</taxon>
        <taxon>Actinomycetes</taxon>
        <taxon>Mycobacteriales</taxon>
        <taxon>Fodinicola</taxon>
    </lineage>
</organism>
<feature type="domain" description="EAL" evidence="2">
    <location>
        <begin position="533"/>
        <end position="787"/>
    </location>
</feature>
<keyword evidence="1" id="KW-1133">Transmembrane helix</keyword>
<comment type="caution">
    <text evidence="4">The sequence shown here is derived from an EMBL/GenBank/DDBJ whole genome shotgun (WGS) entry which is preliminary data.</text>
</comment>
<dbReference type="InterPro" id="IPR050706">
    <property type="entry name" value="Cyclic-di-GMP_PDE-like"/>
</dbReference>
<name>A0ABP4VF87_9ACTN</name>
<dbReference type="SMART" id="SM00052">
    <property type="entry name" value="EAL"/>
    <property type="match status" value="1"/>
</dbReference>
<dbReference type="InterPro" id="IPR000160">
    <property type="entry name" value="GGDEF_dom"/>
</dbReference>
<dbReference type="PROSITE" id="PS50883">
    <property type="entry name" value="EAL"/>
    <property type="match status" value="1"/>
</dbReference>
<reference evidence="5" key="1">
    <citation type="journal article" date="2019" name="Int. J. Syst. Evol. Microbiol.">
        <title>The Global Catalogue of Microorganisms (GCM) 10K type strain sequencing project: providing services to taxonomists for standard genome sequencing and annotation.</title>
        <authorList>
            <consortium name="The Broad Institute Genomics Platform"/>
            <consortium name="The Broad Institute Genome Sequencing Center for Infectious Disease"/>
            <person name="Wu L."/>
            <person name="Ma J."/>
        </authorList>
    </citation>
    <scope>NUCLEOTIDE SEQUENCE [LARGE SCALE GENOMIC DNA]</scope>
    <source>
        <strain evidence="5">JCM 14718</strain>
    </source>
</reference>
<feature type="transmembrane region" description="Helical" evidence="1">
    <location>
        <begin position="163"/>
        <end position="181"/>
    </location>
</feature>
<sequence length="799" mass="85277">MLAGGLLALAASQAAADPVQEWPKVAVAFGLFLGCHWINVPLRFGSHRLISDWSEAALIIALALVGGGWVVLAAGLGMGLADLARRRPPIKAIVNASVLIIATTAGVSVFRLAGGVPGGPVEVGVLPLLAAAAAVSWLVNAVLIAVAIGLAQQIPPLKVFATGRPISLVVLLGNAAVSIGVLEIGKLQPWCLLAIPPVLWLVHQGHLGRTRTRVERRTWHQLAAATRALNQLDQDQVIDAAISGAAEMFAADVVEIDSAYAPPQWRLTRGDRRGSRWRGAPGALLRSEPLVVPSTLAHDGEVVGELRLCFRSQVDLGERDRLALSTFADAVAAALANASAHQQIRELADRTRYEASHDTLTGLINRSRLLDLIDLRRTHPVNDSPEAAFALLLFDLSHFKEVNDTLGHSAGDALLVRVAERMSDGLALGEQLGRLDSDKFALLMAPEVDPEVAAHAAIERAGALQGALAEPIVVEGVTLTVEVRVGLAVTEVADGCPHTELLRRADIAMYEAKSSGRNLVTYSPERDGGRLDRLSLAAELRYALTQDDQLFLELQPLIDLATDLPIGAEALVRWRHPRRGLLGPSEFIPIIERSELIHPFTQWVLDEALSVIGSWHTGDLDVPIAVNLSARSLLDRTLPGDIDRMLRKYRIPASKLVLEITETVIMSELEVVEEVLDGLRSIGVQIAVDDFGTGYSSLTFLARVRVDEVKIDQSFVKAMHHSVEASAIVNSTIALASSLGLRVIAEGIETPEQRAELEALGCTGGQGYGLYPPMSIDAATALVEEAADGLSGASAASGH</sequence>
<dbReference type="Gene3D" id="3.20.20.450">
    <property type="entry name" value="EAL domain"/>
    <property type="match status" value="1"/>
</dbReference>
<dbReference type="InterPro" id="IPR001633">
    <property type="entry name" value="EAL_dom"/>
</dbReference>
<evidence type="ECO:0000313" key="4">
    <source>
        <dbReference type="EMBL" id="GAA1720744.1"/>
    </source>
</evidence>
<proteinExistence type="predicted"/>
<dbReference type="CDD" id="cd01949">
    <property type="entry name" value="GGDEF"/>
    <property type="match status" value="1"/>
</dbReference>
<evidence type="ECO:0000259" key="3">
    <source>
        <dbReference type="PROSITE" id="PS50887"/>
    </source>
</evidence>
<dbReference type="CDD" id="cd01948">
    <property type="entry name" value="EAL"/>
    <property type="match status" value="1"/>
</dbReference>
<dbReference type="PANTHER" id="PTHR33121">
    <property type="entry name" value="CYCLIC DI-GMP PHOSPHODIESTERASE PDEF"/>
    <property type="match status" value="1"/>
</dbReference>
<feature type="transmembrane region" description="Helical" evidence="1">
    <location>
        <begin position="92"/>
        <end position="113"/>
    </location>
</feature>
<feature type="domain" description="GGDEF" evidence="3">
    <location>
        <begin position="387"/>
        <end position="525"/>
    </location>
</feature>
<feature type="transmembrane region" description="Helical" evidence="1">
    <location>
        <begin position="125"/>
        <end position="151"/>
    </location>
</feature>
<dbReference type="InterPro" id="IPR029016">
    <property type="entry name" value="GAF-like_dom_sf"/>
</dbReference>
<dbReference type="NCBIfam" id="TIGR00254">
    <property type="entry name" value="GGDEF"/>
    <property type="match status" value="1"/>
</dbReference>
<dbReference type="Pfam" id="PF00990">
    <property type="entry name" value="GGDEF"/>
    <property type="match status" value="1"/>
</dbReference>
<accession>A0ABP4VF87</accession>
<dbReference type="SUPFAM" id="SSF55781">
    <property type="entry name" value="GAF domain-like"/>
    <property type="match status" value="1"/>
</dbReference>
<dbReference type="Pfam" id="PF00563">
    <property type="entry name" value="EAL"/>
    <property type="match status" value="1"/>
</dbReference>
<keyword evidence="5" id="KW-1185">Reference proteome</keyword>
<dbReference type="Gene3D" id="3.30.450.40">
    <property type="match status" value="1"/>
</dbReference>
<dbReference type="EMBL" id="BAAANY010000045">
    <property type="protein sequence ID" value="GAA1720744.1"/>
    <property type="molecule type" value="Genomic_DNA"/>
</dbReference>
<evidence type="ECO:0000313" key="5">
    <source>
        <dbReference type="Proteomes" id="UP001500618"/>
    </source>
</evidence>
<evidence type="ECO:0008006" key="6">
    <source>
        <dbReference type="Google" id="ProtNLM"/>
    </source>
</evidence>
<dbReference type="Proteomes" id="UP001500618">
    <property type="component" value="Unassembled WGS sequence"/>
</dbReference>